<keyword evidence="5" id="KW-0336">GPI-anchor</keyword>
<comment type="caution">
    <text evidence="13">The sequence shown here is derived from an EMBL/GenBank/DDBJ whole genome shotgun (WGS) entry which is preliminary data.</text>
</comment>
<evidence type="ECO:0000256" key="3">
    <source>
        <dbReference type="ARBA" id="ARBA00010031"/>
    </source>
</evidence>
<evidence type="ECO:0000256" key="5">
    <source>
        <dbReference type="ARBA" id="ARBA00022622"/>
    </source>
</evidence>
<keyword evidence="7" id="KW-1015">Disulfide bond</keyword>
<evidence type="ECO:0000313" key="14">
    <source>
        <dbReference type="Proteomes" id="UP001373714"/>
    </source>
</evidence>
<gene>
    <name evidence="13" type="ORF">TWF730_011317</name>
</gene>
<dbReference type="InterPro" id="IPR008427">
    <property type="entry name" value="Extracellular_membr_CFEM_dom"/>
</dbReference>
<organism evidence="13 14">
    <name type="scientific">Orbilia blumenaviensis</name>
    <dbReference type="NCBI Taxonomy" id="1796055"/>
    <lineage>
        <taxon>Eukaryota</taxon>
        <taxon>Fungi</taxon>
        <taxon>Dikarya</taxon>
        <taxon>Ascomycota</taxon>
        <taxon>Pezizomycotina</taxon>
        <taxon>Orbiliomycetes</taxon>
        <taxon>Orbiliales</taxon>
        <taxon>Orbiliaceae</taxon>
        <taxon>Orbilia</taxon>
    </lineage>
</organism>
<evidence type="ECO:0000256" key="9">
    <source>
        <dbReference type="SAM" id="MobiDB-lite"/>
    </source>
</evidence>
<evidence type="ECO:0000256" key="7">
    <source>
        <dbReference type="ARBA" id="ARBA00023157"/>
    </source>
</evidence>
<feature type="transmembrane region" description="Helical" evidence="10">
    <location>
        <begin position="235"/>
        <end position="258"/>
    </location>
</feature>
<accession>A0AAV9UPH7</accession>
<evidence type="ECO:0000256" key="8">
    <source>
        <dbReference type="ARBA" id="ARBA00023288"/>
    </source>
</evidence>
<evidence type="ECO:0000256" key="2">
    <source>
        <dbReference type="ARBA" id="ARBA00004613"/>
    </source>
</evidence>
<name>A0AAV9UPH7_9PEZI</name>
<proteinExistence type="inferred from homology"/>
<protein>
    <recommendedName>
        <fullName evidence="12">CFEM domain-containing protein</fullName>
    </recommendedName>
</protein>
<keyword evidence="6 11" id="KW-0732">Signal</keyword>
<keyword evidence="10" id="KW-0472">Membrane</keyword>
<sequence>MPPTSTRLLTLAPAILLLLLLSHLLTPTLAQKAVVATITNLDSYSAGRACMRDCIWNLYHRNNCDNTDNCICRLDLQPQITTYISTCVSKSCSGLTRDISSGVSIYQSYCVGKDGQDPVVTPVVTEQVVETTVIERVTVEVTATETQTNFETETVDDVATITRTSFRTDVVDGITTVTRFTATETVRVPSSVTRIEYQTFTAVFNDTESLRDTLGTWGVDDLMGKEKGLTTQGKLAVAFGVGMAGFMVAFLVALGCCLSRRNELMKRGVGAGPGMGGNAGWPEEAAGGKYHG</sequence>
<keyword evidence="8" id="KW-0449">Lipoprotein</keyword>
<evidence type="ECO:0000256" key="1">
    <source>
        <dbReference type="ARBA" id="ARBA00004589"/>
    </source>
</evidence>
<comment type="similarity">
    <text evidence="3">Belongs to the RBT5 family.</text>
</comment>
<evidence type="ECO:0000313" key="13">
    <source>
        <dbReference type="EMBL" id="KAK6343728.1"/>
    </source>
</evidence>
<evidence type="ECO:0000259" key="12">
    <source>
        <dbReference type="Pfam" id="PF05730"/>
    </source>
</evidence>
<feature type="domain" description="CFEM" evidence="12">
    <location>
        <begin position="49"/>
        <end position="110"/>
    </location>
</feature>
<dbReference type="EMBL" id="JAVHNS010000009">
    <property type="protein sequence ID" value="KAK6343728.1"/>
    <property type="molecule type" value="Genomic_DNA"/>
</dbReference>
<dbReference type="AlphaFoldDB" id="A0AAV9UPH7"/>
<dbReference type="GO" id="GO:0005576">
    <property type="term" value="C:extracellular region"/>
    <property type="evidence" value="ECO:0007669"/>
    <property type="project" value="UniProtKB-SubCell"/>
</dbReference>
<dbReference type="Pfam" id="PF05730">
    <property type="entry name" value="CFEM"/>
    <property type="match status" value="1"/>
</dbReference>
<keyword evidence="10" id="KW-1133">Transmembrane helix</keyword>
<evidence type="ECO:0000256" key="4">
    <source>
        <dbReference type="ARBA" id="ARBA00022525"/>
    </source>
</evidence>
<evidence type="ECO:0000256" key="11">
    <source>
        <dbReference type="SAM" id="SignalP"/>
    </source>
</evidence>
<keyword evidence="5" id="KW-0325">Glycoprotein</keyword>
<feature type="signal peptide" evidence="11">
    <location>
        <begin position="1"/>
        <end position="30"/>
    </location>
</feature>
<evidence type="ECO:0000256" key="10">
    <source>
        <dbReference type="SAM" id="Phobius"/>
    </source>
</evidence>
<keyword evidence="10" id="KW-0812">Transmembrane</keyword>
<reference evidence="13 14" key="1">
    <citation type="submission" date="2019-10" db="EMBL/GenBank/DDBJ databases">
        <authorList>
            <person name="Palmer J.M."/>
        </authorList>
    </citation>
    <scope>NUCLEOTIDE SEQUENCE [LARGE SCALE GENOMIC DNA]</scope>
    <source>
        <strain evidence="13 14">TWF730</strain>
    </source>
</reference>
<dbReference type="GO" id="GO:0098552">
    <property type="term" value="C:side of membrane"/>
    <property type="evidence" value="ECO:0007669"/>
    <property type="project" value="UniProtKB-KW"/>
</dbReference>
<keyword evidence="4" id="KW-0964">Secreted</keyword>
<feature type="region of interest" description="Disordered" evidence="9">
    <location>
        <begin position="272"/>
        <end position="292"/>
    </location>
</feature>
<feature type="chain" id="PRO_5043945343" description="CFEM domain-containing protein" evidence="11">
    <location>
        <begin position="31"/>
        <end position="292"/>
    </location>
</feature>
<evidence type="ECO:0000256" key="6">
    <source>
        <dbReference type="ARBA" id="ARBA00022729"/>
    </source>
</evidence>
<comment type="subcellular location">
    <subcellularLocation>
        <location evidence="1">Membrane</location>
        <topology evidence="1">Lipid-anchor</topology>
        <topology evidence="1">GPI-anchor</topology>
    </subcellularLocation>
    <subcellularLocation>
        <location evidence="2">Secreted</location>
    </subcellularLocation>
</comment>
<keyword evidence="14" id="KW-1185">Reference proteome</keyword>
<dbReference type="Proteomes" id="UP001373714">
    <property type="component" value="Unassembled WGS sequence"/>
</dbReference>